<evidence type="ECO:0000259" key="16">
    <source>
        <dbReference type="PROSITE" id="PS50109"/>
    </source>
</evidence>
<dbReference type="InterPro" id="IPR003594">
    <property type="entry name" value="HATPase_dom"/>
</dbReference>
<dbReference type="SMART" id="SM00387">
    <property type="entry name" value="HATPase_c"/>
    <property type="match status" value="1"/>
</dbReference>
<dbReference type="CDD" id="cd16917">
    <property type="entry name" value="HATPase_UhpB-NarQ-NarX-like"/>
    <property type="match status" value="1"/>
</dbReference>
<gene>
    <name evidence="17" type="ORF">NC661_10710</name>
</gene>
<keyword evidence="9 13" id="KW-0067">ATP-binding</keyword>
<proteinExistence type="predicted"/>
<evidence type="ECO:0000256" key="13">
    <source>
        <dbReference type="PIRNR" id="PIRNR037431"/>
    </source>
</evidence>
<evidence type="ECO:0000256" key="12">
    <source>
        <dbReference type="ARBA" id="ARBA00023136"/>
    </source>
</evidence>
<organism evidence="17 18">
    <name type="scientific">Aquibacillus koreensis</name>
    <dbReference type="NCBI Taxonomy" id="279446"/>
    <lineage>
        <taxon>Bacteria</taxon>
        <taxon>Bacillati</taxon>
        <taxon>Bacillota</taxon>
        <taxon>Bacilli</taxon>
        <taxon>Bacillales</taxon>
        <taxon>Bacillaceae</taxon>
        <taxon>Aquibacillus</taxon>
    </lineage>
</organism>
<evidence type="ECO:0000313" key="18">
    <source>
        <dbReference type="Proteomes" id="UP001145072"/>
    </source>
</evidence>
<evidence type="ECO:0000256" key="4">
    <source>
        <dbReference type="ARBA" id="ARBA00022553"/>
    </source>
</evidence>
<evidence type="ECO:0000256" key="8">
    <source>
        <dbReference type="ARBA" id="ARBA00022777"/>
    </source>
</evidence>
<dbReference type="EC" id="2.7.13.3" evidence="13"/>
<dbReference type="InterPro" id="IPR005467">
    <property type="entry name" value="His_kinase_dom"/>
</dbReference>
<dbReference type="InterPro" id="IPR036890">
    <property type="entry name" value="HATPase_C_sf"/>
</dbReference>
<evidence type="ECO:0000256" key="15">
    <source>
        <dbReference type="SAM" id="Phobius"/>
    </source>
</evidence>
<keyword evidence="14" id="KW-0175">Coiled coil</keyword>
<keyword evidence="18" id="KW-1185">Reference proteome</keyword>
<dbReference type="Gene3D" id="3.30.565.10">
    <property type="entry name" value="Histidine kinase-like ATPase, C-terminal domain"/>
    <property type="match status" value="1"/>
</dbReference>
<keyword evidence="6 15" id="KW-0812">Transmembrane</keyword>
<dbReference type="EMBL" id="JAMQJZ010000007">
    <property type="protein sequence ID" value="MDC3420840.1"/>
    <property type="molecule type" value="Genomic_DNA"/>
</dbReference>
<dbReference type="PIRSF" id="PIRSF037431">
    <property type="entry name" value="STHK_LiaS"/>
    <property type="match status" value="1"/>
</dbReference>
<evidence type="ECO:0000256" key="14">
    <source>
        <dbReference type="SAM" id="Coils"/>
    </source>
</evidence>
<sequence>MNGIFRRSLFASLFTLFIFMLLNMVVVFTLFPFNHWRELWYRKLFEVPFVIIILIITVLFAVMIGIFISLYWKKQLQIIEEAVRTLEQGTNAKLEGPIATNPELLPIFNKLKRVKDYILEQTKRSQNLISERVKNQEEEIEKVVSQERNRLARELHDSVSQELFAASMMVSAINEMLPNQSDITAKQLKQVETMIQQAQLEMRALLLHLRPVPLKDKTLKEGMKQLLGELKQKVPIEVQWEIEQVSLSRGVEDHLFRILQESVSNTLRHSKAHSLDILLMQRDNFVILRVADDGVGFEVEEHQASSYGLSNMKERAAEIGATLRIISVPNKGTRLEVRVPIIDAEDEAHD</sequence>
<reference evidence="17" key="1">
    <citation type="submission" date="2022-06" db="EMBL/GenBank/DDBJ databases">
        <title>Aquibacillus sp. a new bacterium isolated from soil saline samples.</title>
        <authorList>
            <person name="Galisteo C."/>
            <person name="De La Haba R."/>
            <person name="Sanchez-Porro C."/>
            <person name="Ventosa A."/>
        </authorList>
    </citation>
    <scope>NUCLEOTIDE SEQUENCE</scope>
    <source>
        <strain evidence="17">JCM 12387</strain>
    </source>
</reference>
<dbReference type="SUPFAM" id="SSF55874">
    <property type="entry name" value="ATPase domain of HSP90 chaperone/DNA topoisomerase II/histidine kinase"/>
    <property type="match status" value="1"/>
</dbReference>
<dbReference type="InterPro" id="IPR017202">
    <property type="entry name" value="LiaS/VraS"/>
</dbReference>
<comment type="subcellular location">
    <subcellularLocation>
        <location evidence="2 13">Cell membrane</location>
        <topology evidence="2 13">Multi-pass membrane protein</topology>
    </subcellularLocation>
</comment>
<feature type="transmembrane region" description="Helical" evidence="15">
    <location>
        <begin position="9"/>
        <end position="31"/>
    </location>
</feature>
<keyword evidence="3 13" id="KW-1003">Cell membrane</keyword>
<name>A0A9X3WLD1_9BACI</name>
<dbReference type="InterPro" id="IPR050482">
    <property type="entry name" value="Sensor_HK_TwoCompSys"/>
</dbReference>
<comment type="caution">
    <text evidence="17">The sequence shown here is derived from an EMBL/GenBank/DDBJ whole genome shotgun (WGS) entry which is preliminary data.</text>
</comment>
<keyword evidence="4" id="KW-0597">Phosphoprotein</keyword>
<keyword evidence="5 13" id="KW-0808">Transferase</keyword>
<dbReference type="GO" id="GO:0046983">
    <property type="term" value="F:protein dimerization activity"/>
    <property type="evidence" value="ECO:0007669"/>
    <property type="project" value="InterPro"/>
</dbReference>
<evidence type="ECO:0000256" key="5">
    <source>
        <dbReference type="ARBA" id="ARBA00022679"/>
    </source>
</evidence>
<feature type="transmembrane region" description="Helical" evidence="15">
    <location>
        <begin position="51"/>
        <end position="72"/>
    </location>
</feature>
<accession>A0A9X3WLD1</accession>
<dbReference type="Gene3D" id="1.20.5.1930">
    <property type="match status" value="1"/>
</dbReference>
<keyword evidence="7 13" id="KW-0547">Nucleotide-binding</keyword>
<dbReference type="GO" id="GO:0005886">
    <property type="term" value="C:plasma membrane"/>
    <property type="evidence" value="ECO:0007669"/>
    <property type="project" value="UniProtKB-SubCell"/>
</dbReference>
<evidence type="ECO:0000313" key="17">
    <source>
        <dbReference type="EMBL" id="MDC3420840.1"/>
    </source>
</evidence>
<dbReference type="Pfam" id="PF07730">
    <property type="entry name" value="HisKA_3"/>
    <property type="match status" value="1"/>
</dbReference>
<dbReference type="GO" id="GO:0000155">
    <property type="term" value="F:phosphorelay sensor kinase activity"/>
    <property type="evidence" value="ECO:0007669"/>
    <property type="project" value="UniProtKB-UniRule"/>
</dbReference>
<keyword evidence="12 13" id="KW-0472">Membrane</keyword>
<dbReference type="InterPro" id="IPR011712">
    <property type="entry name" value="Sig_transdc_His_kin_sub3_dim/P"/>
</dbReference>
<feature type="domain" description="Histidine kinase" evidence="16">
    <location>
        <begin position="158"/>
        <end position="343"/>
    </location>
</feature>
<evidence type="ECO:0000256" key="3">
    <source>
        <dbReference type="ARBA" id="ARBA00022475"/>
    </source>
</evidence>
<protein>
    <recommendedName>
        <fullName evidence="13">Sensor histidine kinase</fullName>
        <ecNumber evidence="13">2.7.13.3</ecNumber>
    </recommendedName>
</protein>
<evidence type="ECO:0000256" key="6">
    <source>
        <dbReference type="ARBA" id="ARBA00022692"/>
    </source>
</evidence>
<feature type="coiled-coil region" evidence="14">
    <location>
        <begin position="119"/>
        <end position="150"/>
    </location>
</feature>
<dbReference type="GO" id="GO:0005524">
    <property type="term" value="F:ATP binding"/>
    <property type="evidence" value="ECO:0007669"/>
    <property type="project" value="UniProtKB-UniRule"/>
</dbReference>
<evidence type="ECO:0000256" key="7">
    <source>
        <dbReference type="ARBA" id="ARBA00022741"/>
    </source>
</evidence>
<evidence type="ECO:0000256" key="9">
    <source>
        <dbReference type="ARBA" id="ARBA00022840"/>
    </source>
</evidence>
<comment type="catalytic activity">
    <reaction evidence="1 13">
        <text>ATP + protein L-histidine = ADP + protein N-phospho-L-histidine.</text>
        <dbReference type="EC" id="2.7.13.3"/>
    </reaction>
</comment>
<dbReference type="Pfam" id="PF02518">
    <property type="entry name" value="HATPase_c"/>
    <property type="match status" value="1"/>
</dbReference>
<dbReference type="AlphaFoldDB" id="A0A9X3WLD1"/>
<evidence type="ECO:0000256" key="10">
    <source>
        <dbReference type="ARBA" id="ARBA00022989"/>
    </source>
</evidence>
<keyword evidence="10 15" id="KW-1133">Transmembrane helix</keyword>
<dbReference type="RefSeq" id="WP_259872361.1">
    <property type="nucleotide sequence ID" value="NZ_JAOALK010000063.1"/>
</dbReference>
<dbReference type="PROSITE" id="PS50109">
    <property type="entry name" value="HIS_KIN"/>
    <property type="match status" value="1"/>
</dbReference>
<keyword evidence="8 13" id="KW-0418">Kinase</keyword>
<evidence type="ECO:0000256" key="2">
    <source>
        <dbReference type="ARBA" id="ARBA00004651"/>
    </source>
</evidence>
<dbReference type="Proteomes" id="UP001145072">
    <property type="component" value="Unassembled WGS sequence"/>
</dbReference>
<keyword evidence="11 13" id="KW-0902">Two-component regulatory system</keyword>
<evidence type="ECO:0000256" key="11">
    <source>
        <dbReference type="ARBA" id="ARBA00023012"/>
    </source>
</evidence>
<dbReference type="PANTHER" id="PTHR24421">
    <property type="entry name" value="NITRATE/NITRITE SENSOR PROTEIN NARX-RELATED"/>
    <property type="match status" value="1"/>
</dbReference>
<evidence type="ECO:0000256" key="1">
    <source>
        <dbReference type="ARBA" id="ARBA00000085"/>
    </source>
</evidence>
<dbReference type="PANTHER" id="PTHR24421:SF37">
    <property type="entry name" value="SENSOR HISTIDINE KINASE NARS"/>
    <property type="match status" value="1"/>
</dbReference>